<gene>
    <name evidence="2" type="primary">DNAJB6_3</name>
    <name evidence="2" type="ORF">g.104152</name>
</gene>
<dbReference type="Pfam" id="PF00226">
    <property type="entry name" value="DnaJ"/>
    <property type="match status" value="1"/>
</dbReference>
<dbReference type="SMART" id="SM00271">
    <property type="entry name" value="DnaJ"/>
    <property type="match status" value="1"/>
</dbReference>
<dbReference type="GO" id="GO:0005783">
    <property type="term" value="C:endoplasmic reticulum"/>
    <property type="evidence" value="ECO:0007669"/>
    <property type="project" value="UniProtKB-ARBA"/>
</dbReference>
<accession>A0A1D1XKC1</accession>
<evidence type="ECO:0000259" key="1">
    <source>
        <dbReference type="PROSITE" id="PS50076"/>
    </source>
</evidence>
<dbReference type="Gene3D" id="1.10.287.110">
    <property type="entry name" value="DnaJ domain"/>
    <property type="match status" value="1"/>
</dbReference>
<dbReference type="PRINTS" id="PR00625">
    <property type="entry name" value="JDOMAIN"/>
</dbReference>
<organism evidence="2">
    <name type="scientific">Anthurium amnicola</name>
    <dbReference type="NCBI Taxonomy" id="1678845"/>
    <lineage>
        <taxon>Eukaryota</taxon>
        <taxon>Viridiplantae</taxon>
        <taxon>Streptophyta</taxon>
        <taxon>Embryophyta</taxon>
        <taxon>Tracheophyta</taxon>
        <taxon>Spermatophyta</taxon>
        <taxon>Magnoliopsida</taxon>
        <taxon>Liliopsida</taxon>
        <taxon>Araceae</taxon>
        <taxon>Pothoideae</taxon>
        <taxon>Potheae</taxon>
        <taxon>Anthurium</taxon>
    </lineage>
</organism>
<dbReference type="PANTHER" id="PTHR44743">
    <property type="entry name" value="PUTATIVE, EXPRESSED-RELATED"/>
    <property type="match status" value="1"/>
</dbReference>
<dbReference type="SUPFAM" id="SSF46565">
    <property type="entry name" value="Chaperone J-domain"/>
    <property type="match status" value="1"/>
</dbReference>
<proteinExistence type="predicted"/>
<dbReference type="InterPro" id="IPR018253">
    <property type="entry name" value="DnaJ_domain_CS"/>
</dbReference>
<dbReference type="InterPro" id="IPR001623">
    <property type="entry name" value="DnaJ_domain"/>
</dbReference>
<dbReference type="EMBL" id="GDJX01025083">
    <property type="protein sequence ID" value="JAT42853.1"/>
    <property type="molecule type" value="Transcribed_RNA"/>
</dbReference>
<dbReference type="PANTHER" id="PTHR44743:SF10">
    <property type="entry name" value="J DOMAIN-CONTAINING PROTEIN"/>
    <property type="match status" value="1"/>
</dbReference>
<dbReference type="InterPro" id="IPR036869">
    <property type="entry name" value="J_dom_sf"/>
</dbReference>
<protein>
    <submittedName>
        <fullName evidence="2">DnaJ subfamily B member 6</fullName>
    </submittedName>
</protein>
<dbReference type="AlphaFoldDB" id="A0A1D1XKC1"/>
<reference evidence="2" key="1">
    <citation type="submission" date="2015-07" db="EMBL/GenBank/DDBJ databases">
        <title>Transcriptome Assembly of Anthurium amnicola.</title>
        <authorList>
            <person name="Suzuki J."/>
        </authorList>
    </citation>
    <scope>NUCLEOTIDE SEQUENCE</scope>
</reference>
<dbReference type="CDD" id="cd06257">
    <property type="entry name" value="DnaJ"/>
    <property type="match status" value="1"/>
</dbReference>
<name>A0A1D1XKC1_9ARAE</name>
<dbReference type="PROSITE" id="PS50076">
    <property type="entry name" value="DNAJ_2"/>
    <property type="match status" value="1"/>
</dbReference>
<dbReference type="PROSITE" id="PS00636">
    <property type="entry name" value="DNAJ_1"/>
    <property type="match status" value="1"/>
</dbReference>
<feature type="domain" description="J" evidence="1">
    <location>
        <begin position="12"/>
        <end position="81"/>
    </location>
</feature>
<sequence>MEGLGVRDSHKDYYAVLGLRRGSPSADIRSAYRKLAMKWHPDRRSGMTTVKGEAKRRFQQIQEAYQVLSDQRKRTLYDAGLYSPVEDEDDDQDDVEGFEGFLQEMVVLMSDVSRERKVYSLEELQRMLVDMAQDFNYGDATQCPCAPASESPTRFSKRSRCDIT</sequence>
<evidence type="ECO:0000313" key="2">
    <source>
        <dbReference type="EMBL" id="JAT42853.1"/>
    </source>
</evidence>